<keyword evidence="2" id="KW-1185">Reference proteome</keyword>
<gene>
    <name evidence="1" type="ORF">HGM15179_008407</name>
</gene>
<accession>A0A8K1LLU5</accession>
<dbReference type="EMBL" id="SWJQ01000212">
    <property type="protein sequence ID" value="TRZ18724.1"/>
    <property type="molecule type" value="Genomic_DNA"/>
</dbReference>
<sequence>MTEGGDPCPLLNTVETHLECWVLFWASQHKKDMDILDQNSNDKWIKSLLIAVEQLLREEKAVEEPIWNSSLRISGSGRENPAATQRGEDSSTEVHVMAHIDAHKYISTLKAASIKITAGVKDMPLAFNVNEFSGINLASGDPFNSTVRPQLLGYPKSLGIFLDKNYDLGIP</sequence>
<reference evidence="1" key="1">
    <citation type="submission" date="2019-04" db="EMBL/GenBank/DDBJ databases">
        <title>Genome assembly of Zosterops borbonicus 15179.</title>
        <authorList>
            <person name="Leroy T."/>
            <person name="Anselmetti Y."/>
            <person name="Tilak M.-K."/>
            <person name="Nabholz B."/>
        </authorList>
    </citation>
    <scope>NUCLEOTIDE SEQUENCE</scope>
    <source>
        <strain evidence="1">HGM_15179</strain>
        <tissue evidence="1">Muscle</tissue>
    </source>
</reference>
<evidence type="ECO:0000313" key="1">
    <source>
        <dbReference type="EMBL" id="TRZ18724.1"/>
    </source>
</evidence>
<name>A0A8K1LLU5_9PASS</name>
<dbReference type="Proteomes" id="UP000796761">
    <property type="component" value="Unassembled WGS sequence"/>
</dbReference>
<organism evidence="1 2">
    <name type="scientific">Zosterops borbonicus</name>
    <dbReference type="NCBI Taxonomy" id="364589"/>
    <lineage>
        <taxon>Eukaryota</taxon>
        <taxon>Metazoa</taxon>
        <taxon>Chordata</taxon>
        <taxon>Craniata</taxon>
        <taxon>Vertebrata</taxon>
        <taxon>Euteleostomi</taxon>
        <taxon>Archelosauria</taxon>
        <taxon>Archosauria</taxon>
        <taxon>Dinosauria</taxon>
        <taxon>Saurischia</taxon>
        <taxon>Theropoda</taxon>
        <taxon>Coelurosauria</taxon>
        <taxon>Aves</taxon>
        <taxon>Neognathae</taxon>
        <taxon>Neoaves</taxon>
        <taxon>Telluraves</taxon>
        <taxon>Australaves</taxon>
        <taxon>Passeriformes</taxon>
        <taxon>Sylvioidea</taxon>
        <taxon>Zosteropidae</taxon>
        <taxon>Zosterops</taxon>
    </lineage>
</organism>
<comment type="caution">
    <text evidence="1">The sequence shown here is derived from an EMBL/GenBank/DDBJ whole genome shotgun (WGS) entry which is preliminary data.</text>
</comment>
<proteinExistence type="predicted"/>
<dbReference type="AlphaFoldDB" id="A0A8K1LLU5"/>
<protein>
    <submittedName>
        <fullName evidence="1">Uncharacterized protein</fullName>
    </submittedName>
</protein>
<evidence type="ECO:0000313" key="2">
    <source>
        <dbReference type="Proteomes" id="UP000796761"/>
    </source>
</evidence>